<keyword evidence="5 9" id="KW-0653">Protein transport</keyword>
<evidence type="ECO:0000256" key="2">
    <source>
        <dbReference type="ARBA" id="ARBA00005573"/>
    </source>
</evidence>
<dbReference type="Proteomes" id="UP001461498">
    <property type="component" value="Unassembled WGS sequence"/>
</dbReference>
<dbReference type="AlphaFoldDB" id="A0AAW1DJB5"/>
<evidence type="ECO:0000256" key="5">
    <source>
        <dbReference type="ARBA" id="ARBA00022927"/>
    </source>
</evidence>
<dbReference type="PANTHER" id="PTHR13373">
    <property type="entry name" value="FROUNT PROTEIN-RELATED"/>
    <property type="match status" value="1"/>
</dbReference>
<dbReference type="GO" id="GO:0017056">
    <property type="term" value="F:structural constituent of nuclear pore"/>
    <property type="evidence" value="ECO:0007669"/>
    <property type="project" value="TreeGrafter"/>
</dbReference>
<proteinExistence type="inferred from homology"/>
<keyword evidence="11" id="KW-1185">Reference proteome</keyword>
<comment type="subcellular location">
    <subcellularLocation>
        <location evidence="1 9">Nucleus</location>
        <location evidence="1 9">Nuclear pore complex</location>
    </subcellularLocation>
</comment>
<comment type="similarity">
    <text evidence="2 9">Belongs to the nucleoporin Nup85 family.</text>
</comment>
<keyword evidence="9" id="KW-0472">Membrane</keyword>
<dbReference type="GO" id="GO:0031965">
    <property type="term" value="C:nuclear membrane"/>
    <property type="evidence" value="ECO:0007669"/>
    <property type="project" value="UniProtKB-UniRule"/>
</dbReference>
<dbReference type="GO" id="GO:0045893">
    <property type="term" value="P:positive regulation of DNA-templated transcription"/>
    <property type="evidence" value="ECO:0007669"/>
    <property type="project" value="TreeGrafter"/>
</dbReference>
<dbReference type="InterPro" id="IPR011502">
    <property type="entry name" value="Nucleoporin_Nup85"/>
</dbReference>
<evidence type="ECO:0000313" key="11">
    <source>
        <dbReference type="Proteomes" id="UP001461498"/>
    </source>
</evidence>
<keyword evidence="7 9" id="KW-0906">Nuclear pore complex</keyword>
<keyword evidence="4 9" id="KW-0509">mRNA transport</keyword>
<dbReference type="GO" id="GO:0031080">
    <property type="term" value="C:nuclear pore outer ring"/>
    <property type="evidence" value="ECO:0007669"/>
    <property type="project" value="TreeGrafter"/>
</dbReference>
<evidence type="ECO:0000256" key="6">
    <source>
        <dbReference type="ARBA" id="ARBA00023010"/>
    </source>
</evidence>
<protein>
    <recommendedName>
        <fullName evidence="9">Nuclear pore complex protein Nup85</fullName>
    </recommendedName>
</protein>
<dbReference type="EMBL" id="JAPXFL010000003">
    <property type="protein sequence ID" value="KAK9509785.1"/>
    <property type="molecule type" value="Genomic_DNA"/>
</dbReference>
<keyword evidence="6 9" id="KW-0811">Translocation</keyword>
<dbReference type="GO" id="GO:0006606">
    <property type="term" value="P:protein import into nucleus"/>
    <property type="evidence" value="ECO:0007669"/>
    <property type="project" value="TreeGrafter"/>
</dbReference>
<evidence type="ECO:0000256" key="4">
    <source>
        <dbReference type="ARBA" id="ARBA00022816"/>
    </source>
</evidence>
<keyword evidence="8 9" id="KW-0539">Nucleus</keyword>
<evidence type="ECO:0000256" key="3">
    <source>
        <dbReference type="ARBA" id="ARBA00022448"/>
    </source>
</evidence>
<name>A0AAW1DJB5_9HEMI</name>
<evidence type="ECO:0000256" key="9">
    <source>
        <dbReference type="RuleBase" id="RU365073"/>
    </source>
</evidence>
<gene>
    <name evidence="10" type="ORF">O3M35_007022</name>
</gene>
<dbReference type="PANTHER" id="PTHR13373:SF21">
    <property type="entry name" value="NUCLEAR PORE COMPLEX PROTEIN NUP85"/>
    <property type="match status" value="1"/>
</dbReference>
<comment type="subunit">
    <text evidence="9">Component of the nuclear pore complex (NPC).</text>
</comment>
<accession>A0AAW1DJB5</accession>
<keyword evidence="3 9" id="KW-0813">Transport</keyword>
<comment type="function">
    <text evidence="9">Functions as a component of the nuclear pore complex (NPC).</text>
</comment>
<evidence type="ECO:0000313" key="10">
    <source>
        <dbReference type="EMBL" id="KAK9509785.1"/>
    </source>
</evidence>
<evidence type="ECO:0000256" key="1">
    <source>
        <dbReference type="ARBA" id="ARBA00004567"/>
    </source>
</evidence>
<dbReference type="Pfam" id="PF07575">
    <property type="entry name" value="Nucleopor_Nup85"/>
    <property type="match status" value="1"/>
</dbReference>
<comment type="caution">
    <text evidence="10">The sequence shown here is derived from an EMBL/GenBank/DDBJ whole genome shotgun (WGS) entry which is preliminary data.</text>
</comment>
<reference evidence="10 11" key="1">
    <citation type="submission" date="2022-12" db="EMBL/GenBank/DDBJ databases">
        <title>Chromosome-level genome assembly of true bugs.</title>
        <authorList>
            <person name="Ma L."/>
            <person name="Li H."/>
        </authorList>
    </citation>
    <scope>NUCLEOTIDE SEQUENCE [LARGE SCALE GENOMIC DNA]</scope>
    <source>
        <strain evidence="10">Lab_2022b</strain>
    </source>
</reference>
<evidence type="ECO:0000256" key="8">
    <source>
        <dbReference type="ARBA" id="ARBA00023242"/>
    </source>
</evidence>
<sequence>MNILKNADSINSRKIKGETIDFKQMLLDYGEMLMSHQSYWQVGLTYLEHCKTDGWDLMKIMLMKLPLTSKEKALKIIAKAKEYNFTDVG</sequence>
<evidence type="ECO:0000256" key="7">
    <source>
        <dbReference type="ARBA" id="ARBA00023132"/>
    </source>
</evidence>
<dbReference type="GO" id="GO:0006406">
    <property type="term" value="P:mRNA export from nucleus"/>
    <property type="evidence" value="ECO:0007669"/>
    <property type="project" value="TreeGrafter"/>
</dbReference>
<organism evidence="10 11">
    <name type="scientific">Rhynocoris fuscipes</name>
    <dbReference type="NCBI Taxonomy" id="488301"/>
    <lineage>
        <taxon>Eukaryota</taxon>
        <taxon>Metazoa</taxon>
        <taxon>Ecdysozoa</taxon>
        <taxon>Arthropoda</taxon>
        <taxon>Hexapoda</taxon>
        <taxon>Insecta</taxon>
        <taxon>Pterygota</taxon>
        <taxon>Neoptera</taxon>
        <taxon>Paraneoptera</taxon>
        <taxon>Hemiptera</taxon>
        <taxon>Heteroptera</taxon>
        <taxon>Panheteroptera</taxon>
        <taxon>Cimicomorpha</taxon>
        <taxon>Reduviidae</taxon>
        <taxon>Harpactorinae</taxon>
        <taxon>Harpactorini</taxon>
        <taxon>Rhynocoris</taxon>
    </lineage>
</organism>